<dbReference type="EMBL" id="CDMZ01004802">
    <property type="protein sequence ID" value="CEM50950.1"/>
    <property type="molecule type" value="Genomic_DNA"/>
</dbReference>
<evidence type="ECO:0000313" key="3">
    <source>
        <dbReference type="EMBL" id="CEM50950.1"/>
    </source>
</evidence>
<feature type="compositionally biased region" description="Basic and acidic residues" evidence="1">
    <location>
        <begin position="205"/>
        <end position="225"/>
    </location>
</feature>
<accession>A0A0G4I223</accession>
<keyword evidence="2" id="KW-1133">Transmembrane helix</keyword>
<feature type="transmembrane region" description="Helical" evidence="2">
    <location>
        <begin position="110"/>
        <end position="135"/>
    </location>
</feature>
<gene>
    <name evidence="3" type="ORF">Cvel_10286</name>
</gene>
<feature type="transmembrane region" description="Helical" evidence="2">
    <location>
        <begin position="68"/>
        <end position="90"/>
    </location>
</feature>
<feature type="transmembrane region" description="Helical" evidence="2">
    <location>
        <begin position="160"/>
        <end position="183"/>
    </location>
</feature>
<keyword evidence="2" id="KW-0472">Membrane</keyword>
<keyword evidence="2" id="KW-0812">Transmembrane</keyword>
<evidence type="ECO:0000256" key="1">
    <source>
        <dbReference type="SAM" id="MobiDB-lite"/>
    </source>
</evidence>
<feature type="region of interest" description="Disordered" evidence="1">
    <location>
        <begin position="194"/>
        <end position="255"/>
    </location>
</feature>
<proteinExistence type="predicted"/>
<name>A0A0G4I223_9ALVE</name>
<dbReference type="AlphaFoldDB" id="A0A0G4I223"/>
<feature type="compositionally biased region" description="Acidic residues" evidence="1">
    <location>
        <begin position="194"/>
        <end position="204"/>
    </location>
</feature>
<evidence type="ECO:0000256" key="2">
    <source>
        <dbReference type="SAM" id="Phobius"/>
    </source>
</evidence>
<protein>
    <submittedName>
        <fullName evidence="3">Uncharacterized protein</fullName>
    </submittedName>
</protein>
<sequence>MTLICLSQRGGRPAEMRRIKKYASAMMMDGATVQGTYQIGRFMNHLCAMSSAANHVAFHQECIGISRLFAGSIALLICVAISFIGGLLGVGMLARMEYSMRKKGRYKKRYATYAAMCTCAGAVAQVVGVACYWSFAGVLSGSWMTEIDFVNTSPYNGCYFSWYGGVFACLQLTTAAAMTIWNLTEKSLLSFERPEEEDDDEDFWEPFRRQQQGKKDRNREEDRGPHRQLAQNQGEPSLILPPRAPSAFVPPRMGR</sequence>
<organism evidence="3">
    <name type="scientific">Chromera velia CCMP2878</name>
    <dbReference type="NCBI Taxonomy" id="1169474"/>
    <lineage>
        <taxon>Eukaryota</taxon>
        <taxon>Sar</taxon>
        <taxon>Alveolata</taxon>
        <taxon>Colpodellida</taxon>
        <taxon>Chromeraceae</taxon>
        <taxon>Chromera</taxon>
    </lineage>
</organism>
<reference evidence="3" key="1">
    <citation type="submission" date="2014-11" db="EMBL/GenBank/DDBJ databases">
        <authorList>
            <person name="Otto D Thomas"/>
            <person name="Naeem Raeece"/>
        </authorList>
    </citation>
    <scope>NUCLEOTIDE SEQUENCE</scope>
</reference>
<dbReference type="VEuPathDB" id="CryptoDB:Cvel_10286"/>